<feature type="signal peptide" evidence="5">
    <location>
        <begin position="1"/>
        <end position="20"/>
    </location>
</feature>
<evidence type="ECO:0000313" key="7">
    <source>
        <dbReference type="Proteomes" id="UP000501812"/>
    </source>
</evidence>
<gene>
    <name evidence="6" type="ORF">HHL09_21795</name>
</gene>
<dbReference type="GO" id="GO:0005829">
    <property type="term" value="C:cytosol"/>
    <property type="evidence" value="ECO:0007669"/>
    <property type="project" value="TreeGrafter"/>
</dbReference>
<sequence length="207" mass="23078">MKRAAALVTTLIMASLPAFAAPPKVAMVRVADVFRQLEGTVKANEEIQTKREALKKDRRQVAIDEMVADLQLRGKKLAEAGTTIDPETRKTLEREFLLKRQEAKSLEEDFESYRAEKNKEINAEMVAGMRTRLDLIRVTAEKIAKQDGYDWVFDSSGQTNTGVPLVLYSKNPTDLTDRVLAVLGPAKNDPKTGSTKPPAPPKKNQNR</sequence>
<organism evidence="6 7">
    <name type="scientific">Luteolibacter luteus</name>
    <dbReference type="NCBI Taxonomy" id="2728835"/>
    <lineage>
        <taxon>Bacteria</taxon>
        <taxon>Pseudomonadati</taxon>
        <taxon>Verrucomicrobiota</taxon>
        <taxon>Verrucomicrobiia</taxon>
        <taxon>Verrucomicrobiales</taxon>
        <taxon>Verrucomicrobiaceae</taxon>
        <taxon>Luteolibacter</taxon>
    </lineage>
</organism>
<dbReference type="SUPFAM" id="SSF111384">
    <property type="entry name" value="OmpH-like"/>
    <property type="match status" value="1"/>
</dbReference>
<dbReference type="Gene3D" id="3.30.910.20">
    <property type="entry name" value="Skp domain"/>
    <property type="match status" value="1"/>
</dbReference>
<keyword evidence="7" id="KW-1185">Reference proteome</keyword>
<evidence type="ECO:0000256" key="3">
    <source>
        <dbReference type="SAM" id="Coils"/>
    </source>
</evidence>
<dbReference type="SMART" id="SM00935">
    <property type="entry name" value="OmpH"/>
    <property type="match status" value="1"/>
</dbReference>
<dbReference type="GO" id="GO:0051082">
    <property type="term" value="F:unfolded protein binding"/>
    <property type="evidence" value="ECO:0007669"/>
    <property type="project" value="InterPro"/>
</dbReference>
<proteinExistence type="inferred from homology"/>
<dbReference type="AlphaFoldDB" id="A0A858RQ98"/>
<accession>A0A858RQ98</accession>
<dbReference type="Proteomes" id="UP000501812">
    <property type="component" value="Chromosome"/>
</dbReference>
<name>A0A858RQ98_9BACT</name>
<comment type="similarity">
    <text evidence="1">Belongs to the Skp family.</text>
</comment>
<protein>
    <submittedName>
        <fullName evidence="6">OmpH family outer membrane protein</fullName>
    </submittedName>
</protein>
<dbReference type="Pfam" id="PF03938">
    <property type="entry name" value="OmpH"/>
    <property type="match status" value="1"/>
</dbReference>
<reference evidence="6 7" key="1">
    <citation type="submission" date="2020-04" db="EMBL/GenBank/DDBJ databases">
        <title>Luteolibacter sp. G-1-1-1 isolated from soil.</title>
        <authorList>
            <person name="Dahal R.H."/>
        </authorList>
    </citation>
    <scope>NUCLEOTIDE SEQUENCE [LARGE SCALE GENOMIC DNA]</scope>
    <source>
        <strain evidence="6 7">G-1-1-1</strain>
    </source>
</reference>
<keyword evidence="2 5" id="KW-0732">Signal</keyword>
<dbReference type="PANTHER" id="PTHR35089">
    <property type="entry name" value="CHAPERONE PROTEIN SKP"/>
    <property type="match status" value="1"/>
</dbReference>
<feature type="coiled-coil region" evidence="3">
    <location>
        <begin position="89"/>
        <end position="123"/>
    </location>
</feature>
<evidence type="ECO:0000313" key="6">
    <source>
        <dbReference type="EMBL" id="QJE98300.1"/>
    </source>
</evidence>
<dbReference type="PANTHER" id="PTHR35089:SF1">
    <property type="entry name" value="CHAPERONE PROTEIN SKP"/>
    <property type="match status" value="1"/>
</dbReference>
<feature type="region of interest" description="Disordered" evidence="4">
    <location>
        <begin position="183"/>
        <end position="207"/>
    </location>
</feature>
<keyword evidence="3" id="KW-0175">Coiled coil</keyword>
<evidence type="ECO:0000256" key="2">
    <source>
        <dbReference type="ARBA" id="ARBA00022729"/>
    </source>
</evidence>
<dbReference type="InterPro" id="IPR005632">
    <property type="entry name" value="Chaperone_Skp"/>
</dbReference>
<dbReference type="RefSeq" id="WP_169456759.1">
    <property type="nucleotide sequence ID" value="NZ_CP051774.1"/>
</dbReference>
<dbReference type="EMBL" id="CP051774">
    <property type="protein sequence ID" value="QJE98300.1"/>
    <property type="molecule type" value="Genomic_DNA"/>
</dbReference>
<evidence type="ECO:0000256" key="4">
    <source>
        <dbReference type="SAM" id="MobiDB-lite"/>
    </source>
</evidence>
<dbReference type="GO" id="GO:0050821">
    <property type="term" value="P:protein stabilization"/>
    <property type="evidence" value="ECO:0007669"/>
    <property type="project" value="TreeGrafter"/>
</dbReference>
<dbReference type="InterPro" id="IPR024930">
    <property type="entry name" value="Skp_dom_sf"/>
</dbReference>
<evidence type="ECO:0000256" key="5">
    <source>
        <dbReference type="SAM" id="SignalP"/>
    </source>
</evidence>
<dbReference type="KEGG" id="luo:HHL09_21795"/>
<feature type="chain" id="PRO_5032362943" evidence="5">
    <location>
        <begin position="21"/>
        <end position="207"/>
    </location>
</feature>
<evidence type="ECO:0000256" key="1">
    <source>
        <dbReference type="ARBA" id="ARBA00009091"/>
    </source>
</evidence>